<keyword evidence="6" id="KW-0548">Nucleotidyltransferase</keyword>
<dbReference type="SUPFAM" id="SSF52540">
    <property type="entry name" value="P-loop containing nucleoside triphosphate hydrolases"/>
    <property type="match status" value="1"/>
</dbReference>
<evidence type="ECO:0000256" key="1">
    <source>
        <dbReference type="ARBA" id="ARBA00020936"/>
    </source>
</evidence>
<keyword evidence="11" id="KW-0693">Viral RNA replication</keyword>
<dbReference type="CDD" id="cd23169">
    <property type="entry name" value="ps-ssRNAv-Picornavirales"/>
    <property type="match status" value="1"/>
</dbReference>
<evidence type="ECO:0000256" key="7">
    <source>
        <dbReference type="ARBA" id="ARBA00022741"/>
    </source>
</evidence>
<feature type="domain" description="RdRp catalytic" evidence="14">
    <location>
        <begin position="1469"/>
        <end position="1599"/>
    </location>
</feature>
<dbReference type="KEGG" id="vg:11467414"/>
<dbReference type="GO" id="GO:0005524">
    <property type="term" value="F:ATP binding"/>
    <property type="evidence" value="ECO:0007669"/>
    <property type="project" value="UniProtKB-KW"/>
</dbReference>
<dbReference type="GO" id="GO:0003968">
    <property type="term" value="F:RNA-directed RNA polymerase activity"/>
    <property type="evidence" value="ECO:0007669"/>
    <property type="project" value="UniProtKB-KW"/>
</dbReference>
<keyword evidence="3" id="KW-0645">Protease</keyword>
<dbReference type="InterPro" id="IPR004004">
    <property type="entry name" value="Helic/Pol/Pept_Calicivir-typ"/>
</dbReference>
<keyword evidence="8" id="KW-0378">Hydrolase</keyword>
<keyword evidence="5 13" id="KW-0812">Transmembrane</keyword>
<reference evidence="16 17" key="1">
    <citation type="journal article" date="2012" name="Arch. Virol.">
        <title>Multiple polyadenylated RNA viruses detected in pooled cultivated and wild plant samples.</title>
        <authorList>
            <person name="Wylie S.J."/>
            <person name="Luo H."/>
            <person name="Li H."/>
            <person name="Jones M.G."/>
        </authorList>
    </citation>
    <scope>NUCLEOTIDE SEQUENCE [LARGE SCALE GENOMIC DNA]</scope>
    <source>
        <strain evidence="16">KP2</strain>
    </source>
</reference>
<dbReference type="Pfam" id="PF00910">
    <property type="entry name" value="RNA_helicase"/>
    <property type="match status" value="1"/>
</dbReference>
<dbReference type="GO" id="GO:0039694">
    <property type="term" value="P:viral RNA genome replication"/>
    <property type="evidence" value="ECO:0007669"/>
    <property type="project" value="InterPro"/>
</dbReference>
<dbReference type="EMBL" id="JN052073">
    <property type="protein sequence ID" value="AEV45821.1"/>
    <property type="molecule type" value="Genomic_RNA"/>
</dbReference>
<feature type="transmembrane region" description="Helical" evidence="13">
    <location>
        <begin position="203"/>
        <end position="223"/>
    </location>
</feature>
<keyword evidence="9" id="KW-0788">Thiol protease</keyword>
<dbReference type="RefSeq" id="YP_004936170.1">
    <property type="nucleotide sequence ID" value="NC_016443.1"/>
</dbReference>
<sequence length="1886" mass="212158">MSLMEKLNFANLKQHLGENPSEAEILQYQYDCIDSIQTLPGFPIIKEAILRNRDLITEDSDPQDLDEAMLYLAVTHRSIMPALHDADATRRIMSGYFVTGMFDDDIAVEHETCQGLMDGACFELGRNLAGKLIAKFCAAAPSYSSLGSIFSKFDQVLDRILSAFDWIAGVVENSCAVLSAIRAKVTAFFKNAFNKLGDILQHFSYVMPLIFGSLLTACVFYLVNRIIGCFSPEHQMSSARLIEIIAGVCCIIGVKEFGCALLMMTKRDKTDFLNLIKRFFGCDDESADFSGDPANLDEAADVAAQSGVADLGFFAATVGLISFFMDGQSKNAFLRVAYASSFIKTGVDSYEKCSKMMSSLSTWLFSYLGRIDAQYSGAAQALLIHTGIGVTEWIDNCEKLLVEGNSTTRHMQDIMSEARTLVDQGKTISQYLMQNDSGANYIFRQKFVAVEKQLNDFYTSLKKSNLCNKYRATPFVITFMGGPGTGKSTMARPFAEAFLDEMGESKVDRIYSRNGGDAYWSNYTRQPMVVFDDFGQTKQENGRFDEENLIQLVSCNPYMLPMAAVEDKGRPFDSKYMILCTNRTYANPGADLASEDAFLRRRHLVFEVHQNPDVPYNPAACYDNLLFTVKDSLRPMMEKSPDTTGMNFFEAIAFAVNTATAFREKESEALRNIGRNFSHEFVRVDGQLRTRVPRARIEMLAEEPIAAQAGVGEASYLFSVERIVSQGGHFPNFAELVETTRRNNELGLVDTGYEFYSTDFVCDQDGQIVHKNWTQEERLAIKFALNNATICHYISALNLSCLVEEIDNTLLNEFISLVDMTKLHEDGTVTSQNKNEALAEALREFWDKLSPRGRKLLYVIAEYRCVRYSSFFAGLRSVIRDFNCAELWARVPMWVKFSLGILALYAGSCVLLRAFDKISTLISLSPTHILATLIGSSSLAQGTSSGGDERVSRAMRRSVRAFSAQGEMSVQVPHQGAWEKCEKARVHLEGFSVTTGRPFAVYGVAYAERKIVCTTHTINELDVMQPIFLRTQDIAYTCFIRKDAIQYEQYKNSQGQTILGNLASVKYSNLTPAVPAFTAFVPNYSKSLPNNENAWIMANLSPLLSAVPLKVIANKETMVDQFKFDLNNTVWEKRDCTIVKSVGKAGMCGRLLLVERHNTLAIAGMHTYGREYPPLSGFADIPDFVTNPVIVAQGPSDDAEFIYFDAEEEITPMVSKIGYVSTAVPQLSKSQIEESPIFDSLCQKLGDPKVAPTILSKHDPRPPTPYDPYSAGIRKFDKEVGPFDWSEESDLQFACAEILDTWQTKKPEKFAIETVCSLDVAINGVHGLPFAENFPIGTSEGFPWVLDRARNESGKERFFEEVAPGHRVPRGSWVEDIAEIEEAAYRGDYLTTTITCAKDEKTKLDKVFVNPKTRIFEMLNFCLNLVIRKYFFFWMQWMMSLHSDLPCKVGINPFSYDWDIMAMKHSAYANHFCGDYSGFDTNTNVELVVRIGDMISDMADDGPRNRVIRRNLLRCVLNRQVIVGRDLYKVKGGTPSGFALTVMINSVVNEIYLKMAWFGLSRKYDPLLARDADLRHHVCMSVYGDDNVVSFSHNVANWYNLVTISSYLRPFGIKLTDGQKTGVMVPFTSFDKIDFLKRKWVQGDKGWFRCPLDPVSIESQLYYLKRSDDPIDALRVNVDNALREAFQHGTDYFVRIKCAIVSSLQEAQIDYLPPSELDCARFWAEQRSCDHLPIHFADPRYRAINILDTKVVQTDVGFSMSVHEYRNRREEMEKLNRLCIIGGDSKLETGLTVNGAKFAVVGAKNSELVDSLARLFKIGFFTGKKWVFSALNPSLAHVVHICLLNVTKEHRLETVQYVSQLDDKSYKFMIELNAKIGLVPKPLLEE</sequence>
<keyword evidence="7" id="KW-0547">Nucleotide-binding</keyword>
<evidence type="ECO:0000256" key="12">
    <source>
        <dbReference type="ARBA" id="ARBA00022989"/>
    </source>
</evidence>
<dbReference type="InterPro" id="IPR000605">
    <property type="entry name" value="Helicase_SF3_ssDNA/RNA_vir"/>
</dbReference>
<dbReference type="InterPro" id="IPR014759">
    <property type="entry name" value="Helicase_SF3_ssRNA_vir"/>
</dbReference>
<dbReference type="GO" id="GO:0008234">
    <property type="term" value="F:cysteine-type peptidase activity"/>
    <property type="evidence" value="ECO:0007669"/>
    <property type="project" value="UniProtKB-KW"/>
</dbReference>
<dbReference type="PROSITE" id="PS50507">
    <property type="entry name" value="RDRP_SSRNA_POS"/>
    <property type="match status" value="1"/>
</dbReference>
<proteinExistence type="predicted"/>
<dbReference type="InterPro" id="IPR027417">
    <property type="entry name" value="P-loop_NTPase"/>
</dbReference>
<evidence type="ECO:0000256" key="9">
    <source>
        <dbReference type="ARBA" id="ARBA00022807"/>
    </source>
</evidence>
<dbReference type="InterPro" id="IPR007094">
    <property type="entry name" value="RNA-dir_pol_PSvirus"/>
</dbReference>
<evidence type="ECO:0000259" key="15">
    <source>
        <dbReference type="PROSITE" id="PS51218"/>
    </source>
</evidence>
<keyword evidence="10" id="KW-0067">ATP-binding</keyword>
<dbReference type="InterPro" id="IPR001205">
    <property type="entry name" value="RNA-dir_pol_C"/>
</dbReference>
<evidence type="ECO:0000256" key="10">
    <source>
        <dbReference type="ARBA" id="ARBA00022840"/>
    </source>
</evidence>
<evidence type="ECO:0000256" key="6">
    <source>
        <dbReference type="ARBA" id="ARBA00022695"/>
    </source>
</evidence>
<evidence type="ECO:0000256" key="4">
    <source>
        <dbReference type="ARBA" id="ARBA00022679"/>
    </source>
</evidence>
<dbReference type="GeneID" id="11467414"/>
<protein>
    <recommendedName>
        <fullName evidence="1">RNA1 polyprotein</fullName>
    </recommendedName>
</protein>
<dbReference type="SUPFAM" id="SSF56672">
    <property type="entry name" value="DNA/RNA polymerases"/>
    <property type="match status" value="1"/>
</dbReference>
<dbReference type="Pfam" id="PF00680">
    <property type="entry name" value="RdRP_1"/>
    <property type="match status" value="1"/>
</dbReference>
<dbReference type="Proteomes" id="UP000204154">
    <property type="component" value="Genome"/>
</dbReference>
<feature type="transmembrane region" description="Helical" evidence="13">
    <location>
        <begin position="244"/>
        <end position="264"/>
    </location>
</feature>
<dbReference type="Gene3D" id="3.30.70.270">
    <property type="match status" value="1"/>
</dbReference>
<accession>G9F9Q0</accession>
<evidence type="ECO:0000256" key="11">
    <source>
        <dbReference type="ARBA" id="ARBA00022953"/>
    </source>
</evidence>
<dbReference type="GO" id="GO:0003724">
    <property type="term" value="F:RNA helicase activity"/>
    <property type="evidence" value="ECO:0007669"/>
    <property type="project" value="InterPro"/>
</dbReference>
<dbReference type="InterPro" id="IPR043502">
    <property type="entry name" value="DNA/RNA_pol_sf"/>
</dbReference>
<evidence type="ECO:0000256" key="5">
    <source>
        <dbReference type="ARBA" id="ARBA00022692"/>
    </source>
</evidence>
<feature type="domain" description="SF3 helicase" evidence="15">
    <location>
        <begin position="451"/>
        <end position="623"/>
    </location>
</feature>
<evidence type="ECO:0000259" key="14">
    <source>
        <dbReference type="PROSITE" id="PS50507"/>
    </source>
</evidence>
<keyword evidence="13" id="KW-0472">Membrane</keyword>
<dbReference type="GO" id="GO:0003723">
    <property type="term" value="F:RNA binding"/>
    <property type="evidence" value="ECO:0007669"/>
    <property type="project" value="InterPro"/>
</dbReference>
<evidence type="ECO:0000313" key="17">
    <source>
        <dbReference type="Proteomes" id="UP000204154"/>
    </source>
</evidence>
<evidence type="ECO:0000256" key="13">
    <source>
        <dbReference type="SAM" id="Phobius"/>
    </source>
</evidence>
<dbReference type="Gene3D" id="1.20.960.20">
    <property type="match status" value="1"/>
</dbReference>
<evidence type="ECO:0000256" key="8">
    <source>
        <dbReference type="ARBA" id="ARBA00022801"/>
    </source>
</evidence>
<evidence type="ECO:0000256" key="3">
    <source>
        <dbReference type="ARBA" id="ARBA00022670"/>
    </source>
</evidence>
<dbReference type="InterPro" id="IPR043128">
    <property type="entry name" value="Rev_trsase/Diguanyl_cyclase"/>
</dbReference>
<dbReference type="PROSITE" id="PS51218">
    <property type="entry name" value="SF3_HELICASE_2"/>
    <property type="match status" value="1"/>
</dbReference>
<keyword evidence="2" id="KW-0696">RNA-directed RNA polymerase</keyword>
<evidence type="ECO:0000256" key="2">
    <source>
        <dbReference type="ARBA" id="ARBA00022484"/>
    </source>
</evidence>
<dbReference type="PRINTS" id="PR00918">
    <property type="entry name" value="CALICVIRUSNS"/>
</dbReference>
<dbReference type="GO" id="GO:0006508">
    <property type="term" value="P:proteolysis"/>
    <property type="evidence" value="ECO:0007669"/>
    <property type="project" value="UniProtKB-KW"/>
</dbReference>
<organism evidence="16 17">
    <name type="scientific">Chocolate lily virus A</name>
    <dbReference type="NCBI Taxonomy" id="1120751"/>
    <lineage>
        <taxon>Viruses</taxon>
        <taxon>Riboviria</taxon>
        <taxon>Orthornavirae</taxon>
        <taxon>Pisuviricota</taxon>
        <taxon>Pisoniviricetes</taxon>
        <taxon>Picornavirales</taxon>
        <taxon>Secoviridae</taxon>
        <taxon>Sadwavirus</taxon>
        <taxon>Cholivirus</taxon>
        <taxon>Sadwavirus fritillariae</taxon>
    </lineage>
</organism>
<dbReference type="GO" id="GO:0006351">
    <property type="term" value="P:DNA-templated transcription"/>
    <property type="evidence" value="ECO:0007669"/>
    <property type="project" value="InterPro"/>
</dbReference>
<keyword evidence="4" id="KW-0808">Transferase</keyword>
<keyword evidence="17" id="KW-1185">Reference proteome</keyword>
<evidence type="ECO:0000313" key="16">
    <source>
        <dbReference type="EMBL" id="AEV45821.1"/>
    </source>
</evidence>
<name>G9F9Q0_9SECO</name>
<keyword evidence="12 13" id="KW-1133">Transmembrane helix</keyword>